<dbReference type="InterPro" id="IPR012337">
    <property type="entry name" value="RNaseH-like_sf"/>
</dbReference>
<dbReference type="GO" id="GO:0003676">
    <property type="term" value="F:nucleic acid binding"/>
    <property type="evidence" value="ECO:0007669"/>
    <property type="project" value="InterPro"/>
</dbReference>
<dbReference type="InterPro" id="IPR036397">
    <property type="entry name" value="RNaseH_sf"/>
</dbReference>
<evidence type="ECO:0000313" key="2">
    <source>
        <dbReference type="EMBL" id="KRH91783.1"/>
    </source>
</evidence>
<sequence length="175" mass="19818">MKLHTKLGHPGSQCLFKLLADLQINLTRDKIATTLINCHHCQLNKHVTSRKIDSFGDLTVTTPNDTISTDICGKYQIVTKKGEYKTFYIINFTDLCTGFTESQILKKIKAKNVVKAFQNTWINKHGAPKAIICDRGRQFTSSKFKKICDTHGIKLRLTTPNNPCGNSKVERIHRT</sequence>
<comment type="caution">
    <text evidence="2">The sequence shown here is derived from an EMBL/GenBank/DDBJ whole genome shotgun (WGS) entry which is preliminary data.</text>
</comment>
<keyword evidence="3" id="KW-1185">Reference proteome</keyword>
<proteinExistence type="predicted"/>
<dbReference type="PROSITE" id="PS50994">
    <property type="entry name" value="INTEGRASE"/>
    <property type="match status" value="1"/>
</dbReference>
<dbReference type="Proteomes" id="UP000051530">
    <property type="component" value="Unassembled WGS sequence"/>
</dbReference>
<feature type="non-terminal residue" evidence="2">
    <location>
        <position position="175"/>
    </location>
</feature>
<evidence type="ECO:0000259" key="1">
    <source>
        <dbReference type="PROSITE" id="PS50994"/>
    </source>
</evidence>
<dbReference type="PANTHER" id="PTHR37984:SF5">
    <property type="entry name" value="PROTEIN NYNRIN-LIKE"/>
    <property type="match status" value="1"/>
</dbReference>
<reference evidence="2 3" key="1">
    <citation type="submission" date="2015-07" db="EMBL/GenBank/DDBJ databases">
        <title>The genome of Pseudoloma neurophilia, a relevant intracellular parasite of the zebrafish.</title>
        <authorList>
            <person name="Ndikumana S."/>
            <person name="Pelin A."/>
            <person name="Sanders J."/>
            <person name="Corradi N."/>
        </authorList>
    </citation>
    <scope>NUCLEOTIDE SEQUENCE [LARGE SCALE GENOMIC DNA]</scope>
    <source>
        <strain evidence="2 3">MK1</strain>
    </source>
</reference>
<dbReference type="GO" id="GO:0015074">
    <property type="term" value="P:DNA integration"/>
    <property type="evidence" value="ECO:0007669"/>
    <property type="project" value="InterPro"/>
</dbReference>
<evidence type="ECO:0000313" key="3">
    <source>
        <dbReference type="Proteomes" id="UP000051530"/>
    </source>
</evidence>
<dbReference type="InterPro" id="IPR050951">
    <property type="entry name" value="Retrovirus_Pol_polyprotein"/>
</dbReference>
<feature type="domain" description="Integrase catalytic" evidence="1">
    <location>
        <begin position="59"/>
        <end position="175"/>
    </location>
</feature>
<dbReference type="PANTHER" id="PTHR37984">
    <property type="entry name" value="PROTEIN CBG26694"/>
    <property type="match status" value="1"/>
</dbReference>
<accession>A0A0R0LYH3</accession>
<organism evidence="2 3">
    <name type="scientific">Pseudoloma neurophilia</name>
    <dbReference type="NCBI Taxonomy" id="146866"/>
    <lineage>
        <taxon>Eukaryota</taxon>
        <taxon>Fungi</taxon>
        <taxon>Fungi incertae sedis</taxon>
        <taxon>Microsporidia</taxon>
        <taxon>Pseudoloma</taxon>
    </lineage>
</organism>
<protein>
    <submittedName>
        <fullName evidence="2">Putative transposable element</fullName>
    </submittedName>
</protein>
<gene>
    <name evidence="2" type="ORF">M153_25554000524</name>
</gene>
<name>A0A0R0LYH3_9MICR</name>
<dbReference type="OrthoDB" id="4504104at2759"/>
<dbReference type="Pfam" id="PF00665">
    <property type="entry name" value="rve"/>
    <property type="match status" value="1"/>
</dbReference>
<dbReference type="SUPFAM" id="SSF53098">
    <property type="entry name" value="Ribonuclease H-like"/>
    <property type="match status" value="1"/>
</dbReference>
<dbReference type="AlphaFoldDB" id="A0A0R0LYH3"/>
<dbReference type="VEuPathDB" id="MicrosporidiaDB:M153_25554000524"/>
<dbReference type="GO" id="GO:0005634">
    <property type="term" value="C:nucleus"/>
    <property type="evidence" value="ECO:0007669"/>
    <property type="project" value="UniProtKB-ARBA"/>
</dbReference>
<dbReference type="InterPro" id="IPR001584">
    <property type="entry name" value="Integrase_cat-core"/>
</dbReference>
<dbReference type="EMBL" id="LGUB01001530">
    <property type="protein sequence ID" value="KRH91783.1"/>
    <property type="molecule type" value="Genomic_DNA"/>
</dbReference>
<dbReference type="Gene3D" id="3.30.420.10">
    <property type="entry name" value="Ribonuclease H-like superfamily/Ribonuclease H"/>
    <property type="match status" value="1"/>
</dbReference>